<keyword evidence="3" id="KW-0227">DNA damage</keyword>
<reference evidence="10" key="1">
    <citation type="submission" date="2021-12" db="EMBL/GenBank/DDBJ databases">
        <title>Discovery of the Pendulisporaceae a myxobacterial family with distinct sporulation behavior and unique specialized metabolism.</title>
        <authorList>
            <person name="Garcia R."/>
            <person name="Popoff A."/>
            <person name="Bader C.D."/>
            <person name="Loehr J."/>
            <person name="Walesch S."/>
            <person name="Walt C."/>
            <person name="Boldt J."/>
            <person name="Bunk B."/>
            <person name="Haeckl F.J.F.P.J."/>
            <person name="Gunesch A.P."/>
            <person name="Birkelbach J."/>
            <person name="Nuebel U."/>
            <person name="Pietschmann T."/>
            <person name="Bach T."/>
            <person name="Mueller R."/>
        </authorList>
    </citation>
    <scope>NUCLEOTIDE SEQUENCE</scope>
    <source>
        <strain evidence="10">MSr11367</strain>
    </source>
</reference>
<organism evidence="10 11">
    <name type="scientific">Pendulispora rubella</name>
    <dbReference type="NCBI Taxonomy" id="2741070"/>
    <lineage>
        <taxon>Bacteria</taxon>
        <taxon>Pseudomonadati</taxon>
        <taxon>Myxococcota</taxon>
        <taxon>Myxococcia</taxon>
        <taxon>Myxococcales</taxon>
        <taxon>Sorangiineae</taxon>
        <taxon>Pendulisporaceae</taxon>
        <taxon>Pendulispora</taxon>
    </lineage>
</organism>
<name>A0ABZ2KTQ9_9BACT</name>
<feature type="region of interest" description="Disordered" evidence="9">
    <location>
        <begin position="207"/>
        <end position="235"/>
    </location>
</feature>
<dbReference type="PANTHER" id="PTHR13604:SF0">
    <property type="entry name" value="ABASIC SITE PROCESSING PROTEIN HMCES"/>
    <property type="match status" value="1"/>
</dbReference>
<gene>
    <name evidence="10" type="ORF">LVJ94_34765</name>
</gene>
<sequence>MCGRGNVDYSTEKIRETFAHLDDLAIGYDLSAPRLNLAPTDSVPVVRRQDQRLRLDGMRWGRDKGAGRGPVIWVRSETAARGALASRQRGLIVFGACYEWKGPKGTKRTAYALRARQGELFALAALCDRAVTSDGGVVESCTMLTQPALGAFAPIHDRMPILVGAAHFGVWVDGNARTADLLEVLRREQQGMAEALEARIEDPVEYARDHGMSRTTTPARKRASKADDSGQGSLF</sequence>
<proteinExistence type="inferred from homology"/>
<evidence type="ECO:0000256" key="2">
    <source>
        <dbReference type="ARBA" id="ARBA00022670"/>
    </source>
</evidence>
<keyword evidence="5" id="KW-0190">Covalent protein-DNA linkage</keyword>
<keyword evidence="6" id="KW-0238">DNA-binding</keyword>
<dbReference type="PANTHER" id="PTHR13604">
    <property type="entry name" value="DC12-RELATED"/>
    <property type="match status" value="1"/>
</dbReference>
<keyword evidence="11" id="KW-1185">Reference proteome</keyword>
<comment type="similarity">
    <text evidence="1 8">Belongs to the SOS response-associated peptidase family.</text>
</comment>
<evidence type="ECO:0000256" key="9">
    <source>
        <dbReference type="SAM" id="MobiDB-lite"/>
    </source>
</evidence>
<dbReference type="SUPFAM" id="SSF143081">
    <property type="entry name" value="BB1717-like"/>
    <property type="match status" value="1"/>
</dbReference>
<keyword evidence="7" id="KW-0456">Lyase</keyword>
<dbReference type="EMBL" id="CP089983">
    <property type="protein sequence ID" value="WXB02063.1"/>
    <property type="molecule type" value="Genomic_DNA"/>
</dbReference>
<evidence type="ECO:0000256" key="3">
    <source>
        <dbReference type="ARBA" id="ARBA00022763"/>
    </source>
</evidence>
<evidence type="ECO:0000256" key="6">
    <source>
        <dbReference type="ARBA" id="ARBA00023125"/>
    </source>
</evidence>
<dbReference type="Proteomes" id="UP001374803">
    <property type="component" value="Chromosome"/>
</dbReference>
<protein>
    <recommendedName>
        <fullName evidence="8">Abasic site processing protein</fullName>
        <ecNumber evidence="8">3.4.-.-</ecNumber>
    </recommendedName>
</protein>
<evidence type="ECO:0000256" key="1">
    <source>
        <dbReference type="ARBA" id="ARBA00008136"/>
    </source>
</evidence>
<dbReference type="RefSeq" id="WP_394831688.1">
    <property type="nucleotide sequence ID" value="NZ_CP089929.1"/>
</dbReference>
<dbReference type="InterPro" id="IPR036590">
    <property type="entry name" value="SRAP-like"/>
</dbReference>
<dbReference type="Pfam" id="PF02586">
    <property type="entry name" value="SRAP"/>
    <property type="match status" value="1"/>
</dbReference>
<dbReference type="InterPro" id="IPR003738">
    <property type="entry name" value="SRAP"/>
</dbReference>
<evidence type="ECO:0000313" key="11">
    <source>
        <dbReference type="Proteomes" id="UP001374803"/>
    </source>
</evidence>
<dbReference type="EC" id="3.4.-.-" evidence="8"/>
<evidence type="ECO:0000256" key="5">
    <source>
        <dbReference type="ARBA" id="ARBA00023124"/>
    </source>
</evidence>
<keyword evidence="2 8" id="KW-0645">Protease</keyword>
<dbReference type="Gene3D" id="3.90.1680.10">
    <property type="entry name" value="SOS response associated peptidase-like"/>
    <property type="match status" value="1"/>
</dbReference>
<evidence type="ECO:0000256" key="7">
    <source>
        <dbReference type="ARBA" id="ARBA00023239"/>
    </source>
</evidence>
<evidence type="ECO:0000256" key="4">
    <source>
        <dbReference type="ARBA" id="ARBA00022801"/>
    </source>
</evidence>
<keyword evidence="4 8" id="KW-0378">Hydrolase</keyword>
<evidence type="ECO:0000256" key="8">
    <source>
        <dbReference type="RuleBase" id="RU364100"/>
    </source>
</evidence>
<accession>A0ABZ2KTQ9</accession>
<evidence type="ECO:0000313" key="10">
    <source>
        <dbReference type="EMBL" id="WXB02063.1"/>
    </source>
</evidence>